<dbReference type="EMBL" id="BOPO01000113">
    <property type="protein sequence ID" value="GIL30104.1"/>
    <property type="molecule type" value="Genomic_DNA"/>
</dbReference>
<comment type="caution">
    <text evidence="3">The sequence shown here is derived from an EMBL/GenBank/DDBJ whole genome shotgun (WGS) entry which is preliminary data.</text>
</comment>
<accession>A0A8J4AEZ1</accession>
<name>A0A8J4AEZ1_9ACTN</name>
<dbReference type="PANTHER" id="PTHR48090">
    <property type="entry name" value="UNDECAPRENYL-PHOSPHATE 4-DEOXY-4-FORMAMIDO-L-ARABINOSE TRANSFERASE-RELATED"/>
    <property type="match status" value="1"/>
</dbReference>
<dbReference type="PANTHER" id="PTHR48090:SF7">
    <property type="entry name" value="RFBJ PROTEIN"/>
    <property type="match status" value="1"/>
</dbReference>
<dbReference type="SUPFAM" id="SSF53448">
    <property type="entry name" value="Nucleotide-diphospho-sugar transferases"/>
    <property type="match status" value="1"/>
</dbReference>
<organism evidence="3 4">
    <name type="scientific">Actinocatenispora comari</name>
    <dbReference type="NCBI Taxonomy" id="2807577"/>
    <lineage>
        <taxon>Bacteria</taxon>
        <taxon>Bacillati</taxon>
        <taxon>Actinomycetota</taxon>
        <taxon>Actinomycetes</taxon>
        <taxon>Micromonosporales</taxon>
        <taxon>Micromonosporaceae</taxon>
        <taxon>Actinocatenispora</taxon>
    </lineage>
</organism>
<protein>
    <submittedName>
        <fullName evidence="3">Glycosyl transferase</fullName>
    </submittedName>
</protein>
<evidence type="ECO:0000313" key="3">
    <source>
        <dbReference type="EMBL" id="GIL30104.1"/>
    </source>
</evidence>
<dbReference type="CDD" id="cd04179">
    <property type="entry name" value="DPM_DPG-synthase_like"/>
    <property type="match status" value="1"/>
</dbReference>
<gene>
    <name evidence="3" type="ORF">NUM_53580</name>
</gene>
<keyword evidence="4" id="KW-1185">Reference proteome</keyword>
<proteinExistence type="inferred from homology"/>
<dbReference type="InterPro" id="IPR029044">
    <property type="entry name" value="Nucleotide-diphossugar_trans"/>
</dbReference>
<sequence length="257" mass="28610">MSGRDAASGSLETQARRANSVGVFPVRLSILMPVYNEDERVITAIKQTLEVSYPCDVELLVVDDGSTDRTGELLDHFVDPRVRVVHHTVNQGKGAAIHTGVSEATGDYMVVLDADLEYDPRDIPKLLKPVRDGQGTVIYGNRNFGGHAAFSFWYVMGNKAITTAANILYNCYLSDLETCFKLMPTRLYRELDISSHGFGMEAEVTGKLLRRHIRPYEVPINYSARSRAEGKKITWLDGVKALGILARQRLTPVPRAR</sequence>
<comment type="similarity">
    <text evidence="1">Belongs to the glycosyltransferase 2 family.</text>
</comment>
<dbReference type="Pfam" id="PF00535">
    <property type="entry name" value="Glycos_transf_2"/>
    <property type="match status" value="1"/>
</dbReference>
<keyword evidence="3" id="KW-0808">Transferase</keyword>
<evidence type="ECO:0000256" key="1">
    <source>
        <dbReference type="ARBA" id="ARBA00006739"/>
    </source>
</evidence>
<dbReference type="GO" id="GO:0016740">
    <property type="term" value="F:transferase activity"/>
    <property type="evidence" value="ECO:0007669"/>
    <property type="project" value="UniProtKB-KW"/>
</dbReference>
<dbReference type="Gene3D" id="3.90.550.10">
    <property type="entry name" value="Spore Coat Polysaccharide Biosynthesis Protein SpsA, Chain A"/>
    <property type="match status" value="1"/>
</dbReference>
<evidence type="ECO:0000259" key="2">
    <source>
        <dbReference type="Pfam" id="PF00535"/>
    </source>
</evidence>
<reference evidence="4" key="1">
    <citation type="journal article" date="2021" name="Int. J. Syst. Evol. Microbiol.">
        <title>Actinocatenispora comari sp. nov., an endophytic actinomycete isolated from aerial parts of Comarum salesowianum.</title>
        <authorList>
            <person name="Oyunbileg N."/>
            <person name="Iizaka Y."/>
            <person name="Hamada M."/>
            <person name="Davaapurev B.O."/>
            <person name="Fukumoto A."/>
            <person name="Tsetseg B."/>
            <person name="Kato F."/>
            <person name="Tamura T."/>
            <person name="Batkhuu J."/>
            <person name="Anzai Y."/>
        </authorList>
    </citation>
    <scope>NUCLEOTIDE SEQUENCE [LARGE SCALE GENOMIC DNA]</scope>
    <source>
        <strain evidence="4">NUM-2625</strain>
    </source>
</reference>
<dbReference type="AlphaFoldDB" id="A0A8J4AEZ1"/>
<dbReference type="InterPro" id="IPR050256">
    <property type="entry name" value="Glycosyltransferase_2"/>
</dbReference>
<dbReference type="Proteomes" id="UP000614996">
    <property type="component" value="Unassembled WGS sequence"/>
</dbReference>
<evidence type="ECO:0000313" key="4">
    <source>
        <dbReference type="Proteomes" id="UP000614996"/>
    </source>
</evidence>
<feature type="domain" description="Glycosyltransferase 2-like" evidence="2">
    <location>
        <begin position="29"/>
        <end position="188"/>
    </location>
</feature>
<dbReference type="InterPro" id="IPR001173">
    <property type="entry name" value="Glyco_trans_2-like"/>
</dbReference>